<dbReference type="Pfam" id="PF05930">
    <property type="entry name" value="Phage_AlpA"/>
    <property type="match status" value="1"/>
</dbReference>
<evidence type="ECO:0000313" key="2">
    <source>
        <dbReference type="Proteomes" id="UP000887104"/>
    </source>
</evidence>
<accession>A0ABQ4P889</accession>
<dbReference type="Gene3D" id="1.10.238.160">
    <property type="match status" value="1"/>
</dbReference>
<dbReference type="Proteomes" id="UP000887104">
    <property type="component" value="Unassembled WGS sequence"/>
</dbReference>
<dbReference type="InterPro" id="IPR010260">
    <property type="entry name" value="AlpA"/>
</dbReference>
<keyword evidence="2" id="KW-1185">Reference proteome</keyword>
<reference evidence="1" key="1">
    <citation type="submission" date="2021-05" db="EMBL/GenBank/DDBJ databases">
        <title>Molecular characterization for Shewanella algae harboring chromosomal blaOXA-55-like strains isolated from clinical and environment sample.</title>
        <authorList>
            <person name="Ohama Y."/>
            <person name="Aoki K."/>
            <person name="Harada S."/>
            <person name="Moriya K."/>
            <person name="Ishii Y."/>
            <person name="Tateda K."/>
        </authorList>
    </citation>
    <scope>NUCLEOTIDE SEQUENCE</scope>
    <source>
        <strain evidence="1">JCM 11563</strain>
    </source>
</reference>
<sequence>MKDVNLALTDIGAANELVFDRMVKEKERKLITSVSRSEAFQLERKGLFPSRRKISNRSVGWLLSELLEWVKSRDAVVSLDNHKQESAL</sequence>
<comment type="caution">
    <text evidence="1">The sequence shown here is derived from an EMBL/GenBank/DDBJ whole genome shotgun (WGS) entry which is preliminary data.</text>
</comment>
<gene>
    <name evidence="1" type="ORF">TUM4438_13230</name>
</gene>
<dbReference type="EMBL" id="BPEY01000017">
    <property type="protein sequence ID" value="GIU43715.1"/>
    <property type="molecule type" value="Genomic_DNA"/>
</dbReference>
<name>A0ABQ4P889_9GAMM</name>
<proteinExistence type="predicted"/>
<evidence type="ECO:0000313" key="1">
    <source>
        <dbReference type="EMBL" id="GIU43715.1"/>
    </source>
</evidence>
<protein>
    <recommendedName>
        <fullName evidence="3">AlpA family phage regulatory protein</fullName>
    </recommendedName>
</protein>
<dbReference type="RefSeq" id="WP_220780389.1">
    <property type="nucleotide sequence ID" value="NZ_BPEY01000017.1"/>
</dbReference>
<organism evidence="1 2">
    <name type="scientific">Shewanella sairae</name>
    <dbReference type="NCBI Taxonomy" id="190310"/>
    <lineage>
        <taxon>Bacteria</taxon>
        <taxon>Pseudomonadati</taxon>
        <taxon>Pseudomonadota</taxon>
        <taxon>Gammaproteobacteria</taxon>
        <taxon>Alteromonadales</taxon>
        <taxon>Shewanellaceae</taxon>
        <taxon>Shewanella</taxon>
    </lineage>
</organism>
<evidence type="ECO:0008006" key="3">
    <source>
        <dbReference type="Google" id="ProtNLM"/>
    </source>
</evidence>